<evidence type="ECO:0000256" key="1">
    <source>
        <dbReference type="SAM" id="MobiDB-lite"/>
    </source>
</evidence>
<reference evidence="2" key="1">
    <citation type="submission" date="2021-06" db="EMBL/GenBank/DDBJ databases">
        <authorList>
            <consortium name="DOE Joint Genome Institute"/>
            <person name="Mondo S.J."/>
            <person name="Amses K.R."/>
            <person name="Simmons D.R."/>
            <person name="Longcore J.E."/>
            <person name="Seto K."/>
            <person name="Alves G.H."/>
            <person name="Bonds A.E."/>
            <person name="Quandt C.A."/>
            <person name="Davis W.J."/>
            <person name="Chang Y."/>
            <person name="Letcher P.M."/>
            <person name="Powell M.J."/>
            <person name="Kuo A."/>
            <person name="Labutti K."/>
            <person name="Pangilinan J."/>
            <person name="Andreopoulos W."/>
            <person name="Tritt A."/>
            <person name="Riley R."/>
            <person name="Hundley H."/>
            <person name="Johnson J."/>
            <person name="Lipzen A."/>
            <person name="Barry K."/>
            <person name="Berbee M.L."/>
            <person name="Buchler N.E."/>
            <person name="Grigoriev I.V."/>
            <person name="Spatafora J.W."/>
            <person name="Stajich J.E."/>
            <person name="James T.Y."/>
        </authorList>
    </citation>
    <scope>NUCLEOTIDE SEQUENCE</scope>
    <source>
        <strain evidence="2">AG</strain>
    </source>
</reference>
<proteinExistence type="predicted"/>
<dbReference type="GeneID" id="75913424"/>
<comment type="caution">
    <text evidence="2">The sequence shown here is derived from an EMBL/GenBank/DDBJ whole genome shotgun (WGS) entry which is preliminary data.</text>
</comment>
<dbReference type="Proteomes" id="UP001206595">
    <property type="component" value="Unassembled WGS sequence"/>
</dbReference>
<feature type="region of interest" description="Disordered" evidence="1">
    <location>
        <begin position="1"/>
        <end position="26"/>
    </location>
</feature>
<dbReference type="EMBL" id="MU620909">
    <property type="protein sequence ID" value="KAI8580948.1"/>
    <property type="molecule type" value="Genomic_DNA"/>
</dbReference>
<evidence type="ECO:0000313" key="3">
    <source>
        <dbReference type="Proteomes" id="UP001206595"/>
    </source>
</evidence>
<evidence type="ECO:0000313" key="2">
    <source>
        <dbReference type="EMBL" id="KAI8580948.1"/>
    </source>
</evidence>
<accession>A0AAD5EBL9</accession>
<protein>
    <submittedName>
        <fullName evidence="2">Uncharacterized protein</fullName>
    </submittedName>
</protein>
<gene>
    <name evidence="2" type="ORF">K450DRAFT_235384</name>
</gene>
<dbReference type="AlphaFoldDB" id="A0AAD5EBL9"/>
<feature type="compositionally biased region" description="Acidic residues" evidence="1">
    <location>
        <begin position="17"/>
        <end position="26"/>
    </location>
</feature>
<sequence length="163" mass="18966">MKKERLYSGGATYQAANDEDEEEETEVSGWCSSVNERYQCYGEQEGREERKKSWVGRGGGFPIFTLLLCESGRRRWFPSVQAYFHLRMTKVTSQPYSSSLCATFDLVHSTKRIFLYRRIGADAVIVSMREYLRKIRDRTNTIPNPRHFWGDQCVHVDKLPPNA</sequence>
<keyword evidence="3" id="KW-1185">Reference proteome</keyword>
<dbReference type="RefSeq" id="XP_051445952.1">
    <property type="nucleotide sequence ID" value="XM_051588079.1"/>
</dbReference>
<organism evidence="2 3">
    <name type="scientific">Umbelopsis ramanniana AG</name>
    <dbReference type="NCBI Taxonomy" id="1314678"/>
    <lineage>
        <taxon>Eukaryota</taxon>
        <taxon>Fungi</taxon>
        <taxon>Fungi incertae sedis</taxon>
        <taxon>Mucoromycota</taxon>
        <taxon>Mucoromycotina</taxon>
        <taxon>Umbelopsidomycetes</taxon>
        <taxon>Umbelopsidales</taxon>
        <taxon>Umbelopsidaceae</taxon>
        <taxon>Umbelopsis</taxon>
    </lineage>
</organism>
<name>A0AAD5EBL9_UMBRA</name>
<reference evidence="2" key="2">
    <citation type="journal article" date="2022" name="Proc. Natl. Acad. Sci. U.S.A.">
        <title>Diploid-dominant life cycles characterize the early evolution of Fungi.</title>
        <authorList>
            <person name="Amses K.R."/>
            <person name="Simmons D.R."/>
            <person name="Longcore J.E."/>
            <person name="Mondo S.J."/>
            <person name="Seto K."/>
            <person name="Jeronimo G.H."/>
            <person name="Bonds A.E."/>
            <person name="Quandt C.A."/>
            <person name="Davis W.J."/>
            <person name="Chang Y."/>
            <person name="Federici B.A."/>
            <person name="Kuo A."/>
            <person name="LaButti K."/>
            <person name="Pangilinan J."/>
            <person name="Andreopoulos W."/>
            <person name="Tritt A."/>
            <person name="Riley R."/>
            <person name="Hundley H."/>
            <person name="Johnson J."/>
            <person name="Lipzen A."/>
            <person name="Barry K."/>
            <person name="Lang B.F."/>
            <person name="Cuomo C.A."/>
            <person name="Buchler N.E."/>
            <person name="Grigoriev I.V."/>
            <person name="Spatafora J.W."/>
            <person name="Stajich J.E."/>
            <person name="James T.Y."/>
        </authorList>
    </citation>
    <scope>NUCLEOTIDE SEQUENCE</scope>
    <source>
        <strain evidence="2">AG</strain>
    </source>
</reference>